<dbReference type="EMBL" id="CABVIH010000002">
    <property type="protein sequence ID" value="VVO55093.1"/>
    <property type="molecule type" value="Genomic_DNA"/>
</dbReference>
<evidence type="ECO:0008006" key="4">
    <source>
        <dbReference type="Google" id="ProtNLM"/>
    </source>
</evidence>
<dbReference type="AlphaFoldDB" id="A0A5E7H2T9"/>
<sequence length="151" mass="15478" precursor="true">MGKFDKGIYNFLIIGCALASSVSLPVLADSLPGTNGIIIIKRDVQTRNATIPPLVPDPDPTTVNANPSQHILKQTNELSDGDFANVASGAGINRLVAQGTNNLGGNITNQTQLTNLPGGRSGNGGNGIANMVNSSVAKGLSPMMNILGGQK</sequence>
<feature type="chain" id="PRO_5023107048" description="Fap" evidence="1">
    <location>
        <begin position="29"/>
        <end position="151"/>
    </location>
</feature>
<feature type="signal peptide" evidence="1">
    <location>
        <begin position="1"/>
        <end position="28"/>
    </location>
</feature>
<proteinExistence type="predicted"/>
<evidence type="ECO:0000313" key="2">
    <source>
        <dbReference type="EMBL" id="VVO55093.1"/>
    </source>
</evidence>
<organism evidence="2 3">
    <name type="scientific">Pseudomonas fluorescens</name>
    <dbReference type="NCBI Taxonomy" id="294"/>
    <lineage>
        <taxon>Bacteria</taxon>
        <taxon>Pseudomonadati</taxon>
        <taxon>Pseudomonadota</taxon>
        <taxon>Gammaproteobacteria</taxon>
        <taxon>Pseudomonadales</taxon>
        <taxon>Pseudomonadaceae</taxon>
        <taxon>Pseudomonas</taxon>
    </lineage>
</organism>
<accession>A0A5E7H2T9</accession>
<dbReference type="RefSeq" id="WP_150778478.1">
    <property type="nucleotide sequence ID" value="NZ_CABVIH010000002.1"/>
</dbReference>
<dbReference type="Proteomes" id="UP000375525">
    <property type="component" value="Unassembled WGS sequence"/>
</dbReference>
<name>A0A5E7H2T9_PSEFL</name>
<evidence type="ECO:0000313" key="3">
    <source>
        <dbReference type="Proteomes" id="UP000375525"/>
    </source>
</evidence>
<dbReference type="OrthoDB" id="7024471at2"/>
<keyword evidence="1" id="KW-0732">Signal</keyword>
<gene>
    <name evidence="2" type="ORF">PS880_00501</name>
</gene>
<protein>
    <recommendedName>
        <fullName evidence="4">Fap</fullName>
    </recommendedName>
</protein>
<reference evidence="2 3" key="1">
    <citation type="submission" date="2019-09" db="EMBL/GenBank/DDBJ databases">
        <authorList>
            <person name="Chandra G."/>
            <person name="Truman W A."/>
        </authorList>
    </citation>
    <scope>NUCLEOTIDE SEQUENCE [LARGE SCALE GENOMIC DNA]</scope>
    <source>
        <strain evidence="2">PS880</strain>
    </source>
</reference>
<evidence type="ECO:0000256" key="1">
    <source>
        <dbReference type="SAM" id="SignalP"/>
    </source>
</evidence>